<dbReference type="KEGG" id="lmoi:VV02_24460"/>
<dbReference type="OrthoDB" id="2988755at2"/>
<accession>A0A0K1JNX0</accession>
<name>A0A0K1JNX0_9MICO</name>
<evidence type="ECO:0000313" key="3">
    <source>
        <dbReference type="Proteomes" id="UP000066480"/>
    </source>
</evidence>
<sequence length="189" mass="19990">MSQLAATATAQITTTTSRPWIVRRWPTWLAVAMCALTWGGEASDLAGPLVLLPIAYVVVAAARARPATWAFEITLIAAYIVLQVVGAPQPEVMMVAFGVVALSVGLLRGHAHDRRVLMVQGAGLALFAGAAFAALHVDSDLALWIVAGGWLAHGAWDAVHLRADAVVSRTYAEWCGVVDVLIALQLLMA</sequence>
<feature type="transmembrane region" description="Helical" evidence="1">
    <location>
        <begin position="69"/>
        <end position="86"/>
    </location>
</feature>
<dbReference type="STRING" id="571913.VV02_24460"/>
<gene>
    <name evidence="2" type="ORF">VV02_24460</name>
</gene>
<organism evidence="2 3">
    <name type="scientific">Luteipulveratus mongoliensis</name>
    <dbReference type="NCBI Taxonomy" id="571913"/>
    <lineage>
        <taxon>Bacteria</taxon>
        <taxon>Bacillati</taxon>
        <taxon>Actinomycetota</taxon>
        <taxon>Actinomycetes</taxon>
        <taxon>Micrococcales</taxon>
        <taxon>Dermacoccaceae</taxon>
        <taxon>Luteipulveratus</taxon>
    </lineage>
</organism>
<keyword evidence="1" id="KW-0472">Membrane</keyword>
<feature type="transmembrane region" description="Helical" evidence="1">
    <location>
        <begin position="45"/>
        <end position="62"/>
    </location>
</feature>
<dbReference type="EMBL" id="CP011112">
    <property type="protein sequence ID" value="AKU18265.1"/>
    <property type="molecule type" value="Genomic_DNA"/>
</dbReference>
<dbReference type="Proteomes" id="UP000066480">
    <property type="component" value="Chromosome"/>
</dbReference>
<protein>
    <submittedName>
        <fullName evidence="2">Uncharacterized protein</fullName>
    </submittedName>
</protein>
<reference evidence="2 3" key="1">
    <citation type="submission" date="2015-03" db="EMBL/GenBank/DDBJ databases">
        <title>Luteipulveratus halotolerans sp. nov., a novel actinobacterium (Dermacoccaceae) from Sarawak, Malaysia.</title>
        <authorList>
            <person name="Juboi H."/>
            <person name="Basik A."/>
            <person name="Shamsul S.S."/>
            <person name="Arnold P."/>
            <person name="Schmitt E.K."/>
            <person name="Sanglier J.-J."/>
            <person name="Yeo T."/>
        </authorList>
    </citation>
    <scope>NUCLEOTIDE SEQUENCE [LARGE SCALE GENOMIC DNA]</scope>
    <source>
        <strain evidence="2 3">MN07-A0370</strain>
    </source>
</reference>
<proteinExistence type="predicted"/>
<feature type="transmembrane region" description="Helical" evidence="1">
    <location>
        <begin position="21"/>
        <end position="39"/>
    </location>
</feature>
<evidence type="ECO:0000256" key="1">
    <source>
        <dbReference type="SAM" id="Phobius"/>
    </source>
</evidence>
<evidence type="ECO:0000313" key="2">
    <source>
        <dbReference type="EMBL" id="AKU18265.1"/>
    </source>
</evidence>
<feature type="transmembrane region" description="Helical" evidence="1">
    <location>
        <begin position="116"/>
        <end position="135"/>
    </location>
</feature>
<dbReference type="AlphaFoldDB" id="A0A0K1JNX0"/>
<keyword evidence="1" id="KW-1133">Transmembrane helix</keyword>
<feature type="transmembrane region" description="Helical" evidence="1">
    <location>
        <begin position="92"/>
        <end position="109"/>
    </location>
</feature>
<keyword evidence="3" id="KW-1185">Reference proteome</keyword>
<keyword evidence="1" id="KW-0812">Transmembrane</keyword>
<dbReference type="RefSeq" id="WP_052595895.1">
    <property type="nucleotide sequence ID" value="NZ_CP011112.1"/>
</dbReference>